<name>A0A6H9YU47_9ACTN</name>
<sequence>MSDQAQLVAMAGAAAAALVAEMTKDGWASMRAAVARFFGHGGEGEQERQLRRLDADQAQVSEVSDEELVDRWKRRFLTLAEDFPAAVQDLAALAASRPEDASSLPRQNAVGNQGSVVQIGRDNSGDVQTGRE</sequence>
<evidence type="ECO:0000313" key="3">
    <source>
        <dbReference type="Proteomes" id="UP000468735"/>
    </source>
</evidence>
<dbReference type="AlphaFoldDB" id="A0A6H9YU47"/>
<dbReference type="EMBL" id="WBMT01000015">
    <property type="protein sequence ID" value="KAB2344818.1"/>
    <property type="molecule type" value="Genomic_DNA"/>
</dbReference>
<gene>
    <name evidence="2" type="ORF">F8566_29960</name>
</gene>
<accession>A0A6H9YU47</accession>
<keyword evidence="3" id="KW-1185">Reference proteome</keyword>
<evidence type="ECO:0000256" key="1">
    <source>
        <dbReference type="SAM" id="MobiDB-lite"/>
    </source>
</evidence>
<evidence type="ECO:0000313" key="2">
    <source>
        <dbReference type="EMBL" id="KAB2344818.1"/>
    </source>
</evidence>
<feature type="region of interest" description="Disordered" evidence="1">
    <location>
        <begin position="95"/>
        <end position="132"/>
    </location>
</feature>
<feature type="compositionally biased region" description="Polar residues" evidence="1">
    <location>
        <begin position="104"/>
        <end position="116"/>
    </location>
</feature>
<dbReference type="RefSeq" id="WP_151565186.1">
    <property type="nucleotide sequence ID" value="NZ_WBMT01000015.1"/>
</dbReference>
<organism evidence="2 3">
    <name type="scientific">Actinomadura rudentiformis</name>
    <dbReference type="NCBI Taxonomy" id="359158"/>
    <lineage>
        <taxon>Bacteria</taxon>
        <taxon>Bacillati</taxon>
        <taxon>Actinomycetota</taxon>
        <taxon>Actinomycetes</taxon>
        <taxon>Streptosporangiales</taxon>
        <taxon>Thermomonosporaceae</taxon>
        <taxon>Actinomadura</taxon>
    </lineage>
</organism>
<comment type="caution">
    <text evidence="2">The sequence shown here is derived from an EMBL/GenBank/DDBJ whole genome shotgun (WGS) entry which is preliminary data.</text>
</comment>
<reference evidence="2 3" key="1">
    <citation type="submission" date="2019-09" db="EMBL/GenBank/DDBJ databases">
        <title>Actinomadura physcomitrii sp. nov., a novel actinomycete isolated from moss [Physcomitrium sphaericum (Ludw) Fuernr].</title>
        <authorList>
            <person name="Zhuang X."/>
            <person name="Liu C."/>
        </authorList>
    </citation>
    <scope>NUCLEOTIDE SEQUENCE [LARGE SCALE GENOMIC DNA]</scope>
    <source>
        <strain evidence="2 3">HMC1</strain>
    </source>
</reference>
<dbReference type="OrthoDB" id="3480757at2"/>
<proteinExistence type="predicted"/>
<dbReference type="Proteomes" id="UP000468735">
    <property type="component" value="Unassembled WGS sequence"/>
</dbReference>
<protein>
    <submittedName>
        <fullName evidence="2">Uncharacterized protein</fullName>
    </submittedName>
</protein>